<dbReference type="InterPro" id="IPR012507">
    <property type="entry name" value="YibE_F"/>
</dbReference>
<organism evidence="2 3">
    <name type="scientific">Candidatus Onthenecus intestinigallinarum</name>
    <dbReference type="NCBI Taxonomy" id="2840875"/>
    <lineage>
        <taxon>Bacteria</taxon>
        <taxon>Bacillati</taxon>
        <taxon>Bacillota</taxon>
        <taxon>Clostridia</taxon>
        <taxon>Eubacteriales</taxon>
        <taxon>Candidatus Onthenecus</taxon>
    </lineage>
</organism>
<feature type="transmembrane region" description="Helical" evidence="1">
    <location>
        <begin position="131"/>
        <end position="164"/>
    </location>
</feature>
<keyword evidence="1" id="KW-0472">Membrane</keyword>
<evidence type="ECO:0000313" key="3">
    <source>
        <dbReference type="Proteomes" id="UP000886887"/>
    </source>
</evidence>
<name>A0A9D0Z973_9FIRM</name>
<evidence type="ECO:0000256" key="1">
    <source>
        <dbReference type="SAM" id="Phobius"/>
    </source>
</evidence>
<feature type="transmembrane region" description="Helical" evidence="1">
    <location>
        <begin position="304"/>
        <end position="327"/>
    </location>
</feature>
<feature type="transmembrane region" description="Helical" evidence="1">
    <location>
        <begin position="204"/>
        <end position="229"/>
    </location>
</feature>
<feature type="transmembrane region" description="Helical" evidence="1">
    <location>
        <begin position="347"/>
        <end position="372"/>
    </location>
</feature>
<dbReference type="PANTHER" id="PTHR41771:SF1">
    <property type="entry name" value="MEMBRANE PROTEIN"/>
    <property type="match status" value="1"/>
</dbReference>
<dbReference type="Pfam" id="PF07907">
    <property type="entry name" value="YibE_F"/>
    <property type="match status" value="1"/>
</dbReference>
<accession>A0A9D0Z973</accession>
<sequence>MDVQIRRDRRRNWIFCIVVGLLCIALGLLPTGYPERMPANSTRERVRVLSVNDDFLAPLGIVYSGVQALRVRILSGEWAGHELDASNALNADLEKDKLFAVGDEGLAIIHADEDGPTQATLVDHYRLGSEGLLFGLFGLLLILFGGVAGAGALVSLVASVMIVWKLLIPALLDGRSPVPVALGVVLLLTALIMFLVAGFTRKALCALTGSLLGTFVTCLLAAAFGALLRLDGTNLPYVVPLLSQSAMQLDVSQIFLAMVFIANSGSLMDLAMDVSASCQEVIAHHPGISRRALIRSGFAVGRSVIGTMTTTLMLAYSGSYLSMLMYFMGQGTPVVDILNYKFVACEVLTTLVGSFGLVTVAPFTALMAGVMMRRGEAEAAPRPESA</sequence>
<feature type="transmembrane region" description="Helical" evidence="1">
    <location>
        <begin position="176"/>
        <end position="197"/>
    </location>
</feature>
<feature type="transmembrane region" description="Helical" evidence="1">
    <location>
        <begin position="12"/>
        <end position="33"/>
    </location>
</feature>
<dbReference type="PANTHER" id="PTHR41771">
    <property type="entry name" value="MEMBRANE PROTEIN-RELATED"/>
    <property type="match status" value="1"/>
</dbReference>
<feature type="transmembrane region" description="Helical" evidence="1">
    <location>
        <begin position="241"/>
        <end position="262"/>
    </location>
</feature>
<reference evidence="2" key="2">
    <citation type="journal article" date="2021" name="PeerJ">
        <title>Extensive microbial diversity within the chicken gut microbiome revealed by metagenomics and culture.</title>
        <authorList>
            <person name="Gilroy R."/>
            <person name="Ravi A."/>
            <person name="Getino M."/>
            <person name="Pursley I."/>
            <person name="Horton D.L."/>
            <person name="Alikhan N.F."/>
            <person name="Baker D."/>
            <person name="Gharbi K."/>
            <person name="Hall N."/>
            <person name="Watson M."/>
            <person name="Adriaenssens E.M."/>
            <person name="Foster-Nyarko E."/>
            <person name="Jarju S."/>
            <person name="Secka A."/>
            <person name="Antonio M."/>
            <person name="Oren A."/>
            <person name="Chaudhuri R.R."/>
            <person name="La Ragione R."/>
            <person name="Hildebrand F."/>
            <person name="Pallen M.J."/>
        </authorList>
    </citation>
    <scope>NUCLEOTIDE SEQUENCE</scope>
    <source>
        <strain evidence="2">ChiSxjej2B14-6234</strain>
    </source>
</reference>
<keyword evidence="1" id="KW-1133">Transmembrane helix</keyword>
<protein>
    <submittedName>
        <fullName evidence="2">YibE/F family protein</fullName>
    </submittedName>
</protein>
<gene>
    <name evidence="2" type="ORF">IAB73_03720</name>
</gene>
<dbReference type="AlphaFoldDB" id="A0A9D0Z973"/>
<dbReference type="EMBL" id="DVFJ01000009">
    <property type="protein sequence ID" value="HIQ71304.1"/>
    <property type="molecule type" value="Genomic_DNA"/>
</dbReference>
<proteinExistence type="predicted"/>
<keyword evidence="1" id="KW-0812">Transmembrane</keyword>
<evidence type="ECO:0000313" key="2">
    <source>
        <dbReference type="EMBL" id="HIQ71304.1"/>
    </source>
</evidence>
<dbReference type="Proteomes" id="UP000886887">
    <property type="component" value="Unassembled WGS sequence"/>
</dbReference>
<reference evidence="2" key="1">
    <citation type="submission" date="2020-10" db="EMBL/GenBank/DDBJ databases">
        <authorList>
            <person name="Gilroy R."/>
        </authorList>
    </citation>
    <scope>NUCLEOTIDE SEQUENCE</scope>
    <source>
        <strain evidence="2">ChiSxjej2B14-6234</strain>
    </source>
</reference>
<comment type="caution">
    <text evidence="2">The sequence shown here is derived from an EMBL/GenBank/DDBJ whole genome shotgun (WGS) entry which is preliminary data.</text>
</comment>